<dbReference type="Gene3D" id="1.20.58.2240">
    <property type="match status" value="1"/>
</dbReference>
<evidence type="ECO:0000256" key="1">
    <source>
        <dbReference type="ARBA" id="ARBA00009156"/>
    </source>
</evidence>
<dbReference type="OrthoDB" id="203824at2759"/>
<dbReference type="InterPro" id="IPR006003">
    <property type="entry name" value="FGGY_RbtK-like"/>
</dbReference>
<evidence type="ECO:0000256" key="2">
    <source>
        <dbReference type="ARBA" id="ARBA00022679"/>
    </source>
</evidence>
<evidence type="ECO:0000256" key="4">
    <source>
        <dbReference type="ARBA" id="ARBA00074355"/>
    </source>
</evidence>
<dbReference type="GO" id="GO:0019150">
    <property type="term" value="F:D-ribulokinase activity"/>
    <property type="evidence" value="ECO:0007669"/>
    <property type="project" value="TreeGrafter"/>
</dbReference>
<protein>
    <recommendedName>
        <fullName evidence="4">FGGY carbohydrate kinase domain-containing protein</fullName>
    </recommendedName>
</protein>
<evidence type="ECO:0000313" key="7">
    <source>
        <dbReference type="EMBL" id="KAJ7330599.1"/>
    </source>
</evidence>
<sequence>MTESYYIGVDVGTASVRAALVASDGKIVSCASRPLQIWQPLPDYYEQSSEDIWSNVCLVVKEVSSVLTDKDISIQKIRGIGFDATCSLVALDSTGGPVTVSPSKEPHRNVIMWLDHRAMDQAQRINDTKHKVLSYVGGGVSPEMEIPKMLWLKEMLPGDCWEKSAVFLELPEFLTYRATNDRTRSMCSLVCKLNYMGHESQIPEGSQSGWDDSFLEAIGLEDLVNTNYSKLGSKVSSPGEPVGEGLTKTAADDLGLWNGMPVGTSLIDAHAGGLGVIGADVSTLLGENKPLTSCLAVICGTSSCHMAINKNAVFVPGVWGPYFSAMVPGLWLSEGGQSVTGKLIDHVIETHIAYKELKENAVKSDSSVYEELNKHVAALAEKRQLGNVALLSRDFHVLPDFHGNRSPVADPNMTGMICGLTLTADLDGMAVLYLATLQALAHGTRHIIEMMNKAGHSIDTLFLCGGLTKNELFIQTHADITGFPCVLPRESESVLVGSAILGHARQATFPLSRKP</sequence>
<dbReference type="SUPFAM" id="SSF53067">
    <property type="entry name" value="Actin-like ATPase domain"/>
    <property type="match status" value="2"/>
</dbReference>
<dbReference type="InterPro" id="IPR018484">
    <property type="entry name" value="FGGY_N"/>
</dbReference>
<feature type="domain" description="Carbohydrate kinase FGGY C-terminal" evidence="6">
    <location>
        <begin position="295"/>
        <end position="502"/>
    </location>
</feature>
<keyword evidence="2" id="KW-0808">Transferase</keyword>
<evidence type="ECO:0000259" key="5">
    <source>
        <dbReference type="Pfam" id="PF00370"/>
    </source>
</evidence>
<name>A0A9W9YAU5_9CNID</name>
<dbReference type="Proteomes" id="UP001163046">
    <property type="component" value="Unassembled WGS sequence"/>
</dbReference>
<reference evidence="7" key="1">
    <citation type="submission" date="2023-01" db="EMBL/GenBank/DDBJ databases">
        <title>Genome assembly of the deep-sea coral Lophelia pertusa.</title>
        <authorList>
            <person name="Herrera S."/>
            <person name="Cordes E."/>
        </authorList>
    </citation>
    <scope>NUCLEOTIDE SEQUENCE</scope>
    <source>
        <strain evidence="7">USNM1676648</strain>
        <tissue evidence="7">Polyp</tissue>
    </source>
</reference>
<evidence type="ECO:0000256" key="3">
    <source>
        <dbReference type="ARBA" id="ARBA00022777"/>
    </source>
</evidence>
<dbReference type="InterPro" id="IPR000577">
    <property type="entry name" value="Carb_kinase_FGGY"/>
</dbReference>
<comment type="similarity">
    <text evidence="1">Belongs to the FGGY kinase family.</text>
</comment>
<comment type="caution">
    <text evidence="7">The sequence shown here is derived from an EMBL/GenBank/DDBJ whole genome shotgun (WGS) entry which is preliminary data.</text>
</comment>
<gene>
    <name evidence="7" type="ORF">OS493_022214</name>
</gene>
<dbReference type="EMBL" id="MU827792">
    <property type="protein sequence ID" value="KAJ7330599.1"/>
    <property type="molecule type" value="Genomic_DNA"/>
</dbReference>
<dbReference type="PANTHER" id="PTHR43435:SF4">
    <property type="entry name" value="FGGY CARBOHYDRATE KINASE DOMAIN-CONTAINING PROTEIN"/>
    <property type="match status" value="1"/>
</dbReference>
<dbReference type="GO" id="GO:0019321">
    <property type="term" value="P:pentose metabolic process"/>
    <property type="evidence" value="ECO:0007669"/>
    <property type="project" value="TreeGrafter"/>
</dbReference>
<dbReference type="Pfam" id="PF02782">
    <property type="entry name" value="FGGY_C"/>
    <property type="match status" value="1"/>
</dbReference>
<dbReference type="GO" id="GO:0005737">
    <property type="term" value="C:cytoplasm"/>
    <property type="evidence" value="ECO:0007669"/>
    <property type="project" value="TreeGrafter"/>
</dbReference>
<dbReference type="NCBIfam" id="TIGR01315">
    <property type="entry name" value="5C_CHO_kinase"/>
    <property type="match status" value="1"/>
</dbReference>
<dbReference type="Gene3D" id="3.30.420.40">
    <property type="match status" value="1"/>
</dbReference>
<dbReference type="Pfam" id="PF00370">
    <property type="entry name" value="FGGY_N"/>
    <property type="match status" value="1"/>
</dbReference>
<dbReference type="InterPro" id="IPR043129">
    <property type="entry name" value="ATPase_NBD"/>
</dbReference>
<dbReference type="FunFam" id="3.30.420.40:FF:000101">
    <property type="entry name" value="FGGY carbohydrate kinase domain-containing protein"/>
    <property type="match status" value="1"/>
</dbReference>
<evidence type="ECO:0000313" key="8">
    <source>
        <dbReference type="Proteomes" id="UP001163046"/>
    </source>
</evidence>
<dbReference type="AlphaFoldDB" id="A0A9W9YAU5"/>
<dbReference type="PANTHER" id="PTHR43435">
    <property type="entry name" value="RIBULOKINASE"/>
    <property type="match status" value="1"/>
</dbReference>
<keyword evidence="3" id="KW-0418">Kinase</keyword>
<accession>A0A9W9YAU5</accession>
<proteinExistence type="inferred from homology"/>
<dbReference type="PIRSF" id="PIRSF000538">
    <property type="entry name" value="GlpK"/>
    <property type="match status" value="1"/>
</dbReference>
<evidence type="ECO:0000259" key="6">
    <source>
        <dbReference type="Pfam" id="PF02782"/>
    </source>
</evidence>
<dbReference type="InterPro" id="IPR018485">
    <property type="entry name" value="FGGY_C"/>
</dbReference>
<dbReference type="CDD" id="cd07782">
    <property type="entry name" value="ASKHA_NBD_FGGY_D-RBK"/>
    <property type="match status" value="1"/>
</dbReference>
<feature type="domain" description="Carbohydrate kinase FGGY N-terminal" evidence="5">
    <location>
        <begin position="5"/>
        <end position="275"/>
    </location>
</feature>
<organism evidence="7 8">
    <name type="scientific">Desmophyllum pertusum</name>
    <dbReference type="NCBI Taxonomy" id="174260"/>
    <lineage>
        <taxon>Eukaryota</taxon>
        <taxon>Metazoa</taxon>
        <taxon>Cnidaria</taxon>
        <taxon>Anthozoa</taxon>
        <taxon>Hexacorallia</taxon>
        <taxon>Scleractinia</taxon>
        <taxon>Caryophylliina</taxon>
        <taxon>Caryophylliidae</taxon>
        <taxon>Desmophyllum</taxon>
    </lineage>
</organism>
<keyword evidence="8" id="KW-1185">Reference proteome</keyword>